<sequence length="39" mass="4737">IYLNNMGSCNLDKSILQDFLCLEYRILIQNNNFNEFYFL</sequence>
<comment type="caution">
    <text evidence="1">The sequence shown here is derived from an EMBL/GenBank/DDBJ whole genome shotgun (WGS) entry which is preliminary data.</text>
</comment>
<dbReference type="EMBL" id="AZMM01007232">
    <property type="protein sequence ID" value="ETJ38737.1"/>
    <property type="molecule type" value="Genomic_DNA"/>
</dbReference>
<protein>
    <submittedName>
        <fullName evidence="1">Uncharacterized protein</fullName>
    </submittedName>
</protein>
<proteinExistence type="predicted"/>
<reference evidence="1" key="1">
    <citation type="submission" date="2013-12" db="EMBL/GenBank/DDBJ databases">
        <title>A Varibaculum cambriense genome reconstructed from a premature infant gut community with otherwise low bacterial novelty that shifts toward anaerobic metabolism during the third week of life.</title>
        <authorList>
            <person name="Brown C.T."/>
            <person name="Sharon I."/>
            <person name="Thomas B.C."/>
            <person name="Castelle C.J."/>
            <person name="Morowitz M.J."/>
            <person name="Banfield J.F."/>
        </authorList>
    </citation>
    <scope>NUCLEOTIDE SEQUENCE</scope>
</reference>
<feature type="non-terminal residue" evidence="1">
    <location>
        <position position="1"/>
    </location>
</feature>
<accession>W1Y889</accession>
<name>W1Y889_9ZZZZ</name>
<gene>
    <name evidence="1" type="ORF">Q604_UNBC07232G0001</name>
</gene>
<organism evidence="1">
    <name type="scientific">human gut metagenome</name>
    <dbReference type="NCBI Taxonomy" id="408170"/>
    <lineage>
        <taxon>unclassified sequences</taxon>
        <taxon>metagenomes</taxon>
        <taxon>organismal metagenomes</taxon>
    </lineage>
</organism>
<dbReference type="AlphaFoldDB" id="W1Y889"/>
<evidence type="ECO:0000313" key="1">
    <source>
        <dbReference type="EMBL" id="ETJ38737.1"/>
    </source>
</evidence>